<dbReference type="GO" id="GO:0016833">
    <property type="term" value="F:oxo-acid-lyase activity"/>
    <property type="evidence" value="ECO:0007669"/>
    <property type="project" value="InterPro"/>
</dbReference>
<evidence type="ECO:0000259" key="5">
    <source>
        <dbReference type="Pfam" id="PF00425"/>
    </source>
</evidence>
<sequence>MANKNMQTYKTLSFEHQCQPILLATEITSADFCADYIVYEHNQEWAIGINKHSQLTVNQVGDIVDFAGVRQSVNHNNICQAIHQATKKIQIKDWRLFGRVDFEFCHFAHNLKQKETERSLLELFVPETDIRISKTHITIRTMDEAVIPQIQRIAADCNNYKAQPTKSHKSMTQKDIVQCEEVKKYYQDVVQHAVNEIKADKYKKVILSRPAILPSSIDIKNSFIAGRKHNTPARSFMLQMGGFEAFGFSPETVLEVDTYGNLSTQPLAGTRALPSDLTEAKRLKNELLTDPKEIAEHAASVKLAVEELEQVCASETVNIAEFMHISERGSVQHLASRVTGTLTENKSAWDAFKVLFPAITASGIPKREAIDAIARFEPLPRGLYSGSILVSDQNGYFDAALILRAAYKHKSLSILQAGAGIISLSTPQREWEETCEKMACVLNHLVFSQENTPQLVPSSETACEEES</sequence>
<dbReference type="GO" id="GO:0046872">
    <property type="term" value="F:metal ion binding"/>
    <property type="evidence" value="ECO:0007669"/>
    <property type="project" value="UniProtKB-KW"/>
</dbReference>
<dbReference type="SUPFAM" id="SSF56322">
    <property type="entry name" value="ADC synthase"/>
    <property type="match status" value="1"/>
</dbReference>
<dbReference type="InterPro" id="IPR015890">
    <property type="entry name" value="Chorismate_C"/>
</dbReference>
<comment type="cofactor">
    <cofactor evidence="1">
        <name>Mg(2+)</name>
        <dbReference type="ChEBI" id="CHEBI:18420"/>
    </cofactor>
</comment>
<dbReference type="NCBIfam" id="TIGR03494">
    <property type="entry name" value="salicyl_syn"/>
    <property type="match status" value="1"/>
</dbReference>
<dbReference type="PANTHER" id="PTHR11236:SF48">
    <property type="entry name" value="ISOCHORISMATE SYNTHASE MENF"/>
    <property type="match status" value="1"/>
</dbReference>
<dbReference type="Gene3D" id="3.60.120.10">
    <property type="entry name" value="Anthranilate synthase"/>
    <property type="match status" value="1"/>
</dbReference>
<dbReference type="InterPro" id="IPR005801">
    <property type="entry name" value="ADC_synthase"/>
</dbReference>
<keyword evidence="3" id="KW-0460">Magnesium</keyword>
<evidence type="ECO:0000256" key="2">
    <source>
        <dbReference type="ARBA" id="ARBA00022723"/>
    </source>
</evidence>
<dbReference type="GO" id="GO:0000162">
    <property type="term" value="P:L-tryptophan biosynthetic process"/>
    <property type="evidence" value="ECO:0007669"/>
    <property type="project" value="TreeGrafter"/>
</dbReference>
<comment type="caution">
    <text evidence="6">The sequence shown here is derived from an EMBL/GenBank/DDBJ whole genome shotgun (WGS) entry which is preliminary data.</text>
</comment>
<gene>
    <name evidence="6" type="ORF">C9J47_11670</name>
</gene>
<dbReference type="Proteomes" id="UP000241803">
    <property type="component" value="Unassembled WGS sequence"/>
</dbReference>
<evidence type="ECO:0000313" key="7">
    <source>
        <dbReference type="Proteomes" id="UP000241803"/>
    </source>
</evidence>
<keyword evidence="4" id="KW-0456">Lyase</keyword>
<dbReference type="PANTHER" id="PTHR11236">
    <property type="entry name" value="AMINOBENZOATE/ANTHRANILATE SYNTHASE"/>
    <property type="match status" value="1"/>
</dbReference>
<dbReference type="InterPro" id="IPR019999">
    <property type="entry name" value="Anth_synth_I-like"/>
</dbReference>
<evidence type="ECO:0000256" key="4">
    <source>
        <dbReference type="ARBA" id="ARBA00023239"/>
    </source>
</evidence>
<keyword evidence="2" id="KW-0479">Metal-binding</keyword>
<evidence type="ECO:0000256" key="3">
    <source>
        <dbReference type="ARBA" id="ARBA00022842"/>
    </source>
</evidence>
<dbReference type="Pfam" id="PF00425">
    <property type="entry name" value="Chorismate_bind"/>
    <property type="match status" value="1"/>
</dbReference>
<keyword evidence="7" id="KW-1185">Reference proteome</keyword>
<dbReference type="InterPro" id="IPR019996">
    <property type="entry name" value="Salicylate_synthase"/>
</dbReference>
<dbReference type="AlphaFoldDB" id="A0A2T3L961"/>
<dbReference type="EMBL" id="PYOC01000003">
    <property type="protein sequence ID" value="PSV47524.1"/>
    <property type="molecule type" value="Genomic_DNA"/>
</dbReference>
<accession>A0A2T3L961</accession>
<evidence type="ECO:0000313" key="6">
    <source>
        <dbReference type="EMBL" id="PSV47524.1"/>
    </source>
</evidence>
<dbReference type="RefSeq" id="WP_107253689.1">
    <property type="nucleotide sequence ID" value="NZ_PYOC01000003.1"/>
</dbReference>
<organism evidence="6 7">
    <name type="scientific">Photobacterium indicum</name>
    <dbReference type="NCBI Taxonomy" id="81447"/>
    <lineage>
        <taxon>Bacteria</taxon>
        <taxon>Pseudomonadati</taxon>
        <taxon>Pseudomonadota</taxon>
        <taxon>Gammaproteobacteria</taxon>
        <taxon>Vibrionales</taxon>
        <taxon>Vibrionaceae</taxon>
        <taxon>Photobacterium</taxon>
    </lineage>
</organism>
<feature type="domain" description="Chorismate-utilising enzyme C-terminal" evidence="5">
    <location>
        <begin position="184"/>
        <end position="437"/>
    </location>
</feature>
<name>A0A2T3L961_9GAMM</name>
<dbReference type="GO" id="GO:0008909">
    <property type="term" value="F:isochorismate synthase activity"/>
    <property type="evidence" value="ECO:0007669"/>
    <property type="project" value="InterPro"/>
</dbReference>
<proteinExistence type="predicted"/>
<protein>
    <submittedName>
        <fullName evidence="6">Salicylate synthase</fullName>
    </submittedName>
</protein>
<evidence type="ECO:0000256" key="1">
    <source>
        <dbReference type="ARBA" id="ARBA00001946"/>
    </source>
</evidence>
<reference evidence="6 7" key="1">
    <citation type="submission" date="2018-03" db="EMBL/GenBank/DDBJ databases">
        <title>Whole genome sequencing of Histamine producing bacteria.</title>
        <authorList>
            <person name="Butler K."/>
        </authorList>
    </citation>
    <scope>NUCLEOTIDE SEQUENCE [LARGE SCALE GENOMIC DNA]</scope>
    <source>
        <strain evidence="6 7">ATCC 19614</strain>
    </source>
</reference>